<dbReference type="InterPro" id="IPR009048">
    <property type="entry name" value="A-macroglobulin_rcpt-bd"/>
</dbReference>
<dbReference type="CDD" id="cd02897">
    <property type="entry name" value="A2M_2"/>
    <property type="match status" value="1"/>
</dbReference>
<dbReference type="Proteomes" id="UP000472268">
    <property type="component" value="Chromosome 10"/>
</dbReference>
<dbReference type="Gene3D" id="2.60.40.690">
    <property type="entry name" value="Alpha-macroglobulin, receptor-binding domain"/>
    <property type="match status" value="1"/>
</dbReference>
<evidence type="ECO:0000256" key="3">
    <source>
        <dbReference type="ARBA" id="ARBA00022729"/>
    </source>
</evidence>
<dbReference type="Ensembl" id="ENSSSUT00005010736.1">
    <property type="protein sequence ID" value="ENSSSUP00005009349.1"/>
    <property type="gene ID" value="ENSSSUG00005005978.1"/>
</dbReference>
<accession>A0A673TK18</accession>
<keyword evidence="2" id="KW-0646">Protease inhibitor</keyword>
<reference evidence="8" key="3">
    <citation type="submission" date="2025-09" db="UniProtKB">
        <authorList>
            <consortium name="Ensembl"/>
        </authorList>
    </citation>
    <scope>IDENTIFICATION</scope>
</reference>
<dbReference type="SMART" id="SM01361">
    <property type="entry name" value="A2M_recep"/>
    <property type="match status" value="1"/>
</dbReference>
<keyword evidence="6" id="KW-0325">Glycoprotein</keyword>
<comment type="similarity">
    <text evidence="1">Belongs to the protease inhibitor I39 (alpha-2-macroglobulin) family.</text>
</comment>
<dbReference type="GO" id="GO:0004867">
    <property type="term" value="F:serine-type endopeptidase inhibitor activity"/>
    <property type="evidence" value="ECO:0007669"/>
    <property type="project" value="UniProtKB-KW"/>
</dbReference>
<reference evidence="8 9" key="1">
    <citation type="submission" date="2019-05" db="EMBL/GenBank/DDBJ databases">
        <title>A Chromosome-scale Meerkat (S. suricatta) Genome Assembly.</title>
        <authorList>
            <person name="Dudchenko O."/>
            <person name="Lieberman Aiden E."/>
            <person name="Tung J."/>
            <person name="Barreiro L.B."/>
            <person name="Clutton-Brock T.H."/>
        </authorList>
    </citation>
    <scope>NUCLEOTIDE SEQUENCE [LARGE SCALE GENOMIC DNA]</scope>
</reference>
<dbReference type="GO" id="GO:0002020">
    <property type="term" value="F:protease binding"/>
    <property type="evidence" value="ECO:0007669"/>
    <property type="project" value="TreeGrafter"/>
</dbReference>
<evidence type="ECO:0000256" key="5">
    <source>
        <dbReference type="ARBA" id="ARBA00023157"/>
    </source>
</evidence>
<keyword evidence="9" id="KW-1185">Reference proteome</keyword>
<proteinExistence type="inferred from homology"/>
<keyword evidence="3" id="KW-0732">Signal</keyword>
<dbReference type="InterPro" id="IPR008930">
    <property type="entry name" value="Terpenoid_cyclase/PrenylTrfase"/>
</dbReference>
<dbReference type="InterPro" id="IPR041813">
    <property type="entry name" value="A2M_TED"/>
</dbReference>
<organism evidence="8 9">
    <name type="scientific">Suricata suricatta</name>
    <name type="common">Meerkat</name>
    <dbReference type="NCBI Taxonomy" id="37032"/>
    <lineage>
        <taxon>Eukaryota</taxon>
        <taxon>Metazoa</taxon>
        <taxon>Chordata</taxon>
        <taxon>Craniata</taxon>
        <taxon>Vertebrata</taxon>
        <taxon>Euteleostomi</taxon>
        <taxon>Mammalia</taxon>
        <taxon>Eutheria</taxon>
        <taxon>Laurasiatheria</taxon>
        <taxon>Carnivora</taxon>
        <taxon>Feliformia</taxon>
        <taxon>Herpestidae</taxon>
        <taxon>Suricata</taxon>
    </lineage>
</organism>
<dbReference type="Pfam" id="PF07677">
    <property type="entry name" value="A2M_recep"/>
    <property type="match status" value="1"/>
</dbReference>
<evidence type="ECO:0000256" key="2">
    <source>
        <dbReference type="ARBA" id="ARBA00022690"/>
    </source>
</evidence>
<dbReference type="AlphaFoldDB" id="A0A673TK18"/>
<feature type="domain" description="Alpha-macroglobulin receptor-binding" evidence="7">
    <location>
        <begin position="460"/>
        <end position="540"/>
    </location>
</feature>
<dbReference type="InterPro" id="IPR036595">
    <property type="entry name" value="A-macroglobulin_rcpt-bd_sf"/>
</dbReference>
<dbReference type="InterPro" id="IPR011626">
    <property type="entry name" value="Alpha-macroglobulin_TED"/>
</dbReference>
<dbReference type="InterPro" id="IPR047565">
    <property type="entry name" value="Alpha-macroglob_thiol-ester_cl"/>
</dbReference>
<dbReference type="PANTHER" id="PTHR11412">
    <property type="entry name" value="MACROGLOBULIN / COMPLEMENT"/>
    <property type="match status" value="1"/>
</dbReference>
<dbReference type="Gene3D" id="1.50.10.20">
    <property type="match status" value="1"/>
</dbReference>
<keyword evidence="5" id="KW-1015">Disulfide bond</keyword>
<dbReference type="InterPro" id="IPR050473">
    <property type="entry name" value="A2M/Complement_sys"/>
</dbReference>
<dbReference type="PROSITE" id="PS00477">
    <property type="entry name" value="ALPHA_2_MACROGLOBULIN"/>
    <property type="match status" value="1"/>
</dbReference>
<dbReference type="Gene3D" id="2.60.120.1540">
    <property type="match status" value="1"/>
</dbReference>
<dbReference type="SUPFAM" id="SSF49410">
    <property type="entry name" value="Alpha-macroglobulin receptor domain"/>
    <property type="match status" value="1"/>
</dbReference>
<evidence type="ECO:0000256" key="1">
    <source>
        <dbReference type="ARBA" id="ARBA00010952"/>
    </source>
</evidence>
<evidence type="ECO:0000313" key="8">
    <source>
        <dbReference type="Ensembl" id="ENSSSUP00005009349.1"/>
    </source>
</evidence>
<dbReference type="FunFam" id="1.50.10.20:FF:000001">
    <property type="entry name" value="CD109 isoform 1"/>
    <property type="match status" value="1"/>
</dbReference>
<name>A0A673TK18_SURSU</name>
<dbReference type="GO" id="GO:0005615">
    <property type="term" value="C:extracellular space"/>
    <property type="evidence" value="ECO:0007669"/>
    <property type="project" value="InterPro"/>
</dbReference>
<dbReference type="OMA" id="INVWVLP"/>
<dbReference type="SMART" id="SM01419">
    <property type="entry name" value="Thiol-ester_cl"/>
    <property type="match status" value="1"/>
</dbReference>
<dbReference type="PANTHER" id="PTHR11412:SF92">
    <property type="entry name" value="PREGNANCY ZONE PROTEIN"/>
    <property type="match status" value="1"/>
</dbReference>
<keyword evidence="4" id="KW-0722">Serine protease inhibitor</keyword>
<evidence type="ECO:0000313" key="9">
    <source>
        <dbReference type="Proteomes" id="UP000472268"/>
    </source>
</evidence>
<dbReference type="SUPFAM" id="SSF48239">
    <property type="entry name" value="Terpenoid cyclases/Protein prenyltransferases"/>
    <property type="match status" value="1"/>
</dbReference>
<dbReference type="Pfam" id="PF07678">
    <property type="entry name" value="TED_complement"/>
    <property type="match status" value="1"/>
</dbReference>
<reference evidence="8" key="2">
    <citation type="submission" date="2025-08" db="UniProtKB">
        <authorList>
            <consortium name="Ensembl"/>
        </authorList>
    </citation>
    <scope>IDENTIFICATION</scope>
</reference>
<evidence type="ECO:0000256" key="4">
    <source>
        <dbReference type="ARBA" id="ARBA00022900"/>
    </source>
</evidence>
<evidence type="ECO:0000256" key="6">
    <source>
        <dbReference type="ARBA" id="ARBA00023180"/>
    </source>
</evidence>
<dbReference type="InterPro" id="IPR019742">
    <property type="entry name" value="MacrogloblnA2_CS"/>
</dbReference>
<evidence type="ECO:0000259" key="7">
    <source>
        <dbReference type="SMART" id="SM01361"/>
    </source>
</evidence>
<protein>
    <recommendedName>
        <fullName evidence="7">Alpha-macroglobulin receptor-binding domain-containing protein</fullName>
    </recommendedName>
</protein>
<sequence>YGFSVSKGTETSEKLSLKLPPNVVKESARASFSVLGDILGSAMQNIQNLLQMPYGCGEQNMVLFAPNIYVLNYLNETQQLTAELKSKALGYLISGYQRQLNYKHQDGSYSPFGEQYGRSQGNTWLTAFVLKTFSQARTYIFIDEAHITQALTWLSQRQKEDGCFRSSGSLFNNAIKGGVEDEVTLSAYVTVALLEIPLPVTHPVIRNALFCLESAWNTAKEGTHGNHSYTKALLAYAFALVGNQDKKREILNSLNEEAVNEDNSVHWEQPQKPRAPVEHFYQPRAPSAEVEMTSYVLLAYLTAQPAPTSEELTSATHIVRWLIKQQNAYGGFSSTQDTVVALHALSRYEAATFTRTEKAAQVTIQNSQTFSMNFQVDKNNFLLLHQISLPELPGEYAITVTGERCVYLQTSMKYNILPEKEDSPFNLKVQTAPHTCEGPKAHTSFQISLNVSYTGSRPVSNMVIVDVKMVSGFIPLKPTIKMLERSSHVSRTEVSNNHVLIYVEQVTNQTLSFSFTVLQDIPVRELKPAIVKVYDYYETGK</sequence>
<dbReference type="FunFam" id="2.60.40.690:FF:000001">
    <property type="entry name" value="PZP, alpha-2-macroglobulin like"/>
    <property type="match status" value="1"/>
</dbReference>